<dbReference type="PANTHER" id="PTHR43806">
    <property type="entry name" value="PEPTIDASE S8"/>
    <property type="match status" value="1"/>
</dbReference>
<dbReference type="InterPro" id="IPR003410">
    <property type="entry name" value="HYR_dom"/>
</dbReference>
<proteinExistence type="inferred from homology"/>
<feature type="region of interest" description="Disordered" evidence="9">
    <location>
        <begin position="1498"/>
        <end position="1525"/>
    </location>
</feature>
<organism evidence="12 13">
    <name type="scientific">Candidatus Kaiserbacteria bacterium RIFCSPLOWO2_01_FULL_54_24</name>
    <dbReference type="NCBI Taxonomy" id="1798515"/>
    <lineage>
        <taxon>Bacteria</taxon>
        <taxon>Candidatus Kaiseribacteriota</taxon>
    </lineage>
</organism>
<feature type="chain" id="PRO_5009524219" description="HYR domain-containing protein" evidence="10">
    <location>
        <begin position="24"/>
        <end position="1680"/>
    </location>
</feature>
<dbReference type="Pfam" id="PF02494">
    <property type="entry name" value="HYR"/>
    <property type="match status" value="2"/>
</dbReference>
<evidence type="ECO:0000256" key="5">
    <source>
        <dbReference type="ARBA" id="ARBA00022825"/>
    </source>
</evidence>
<feature type="compositionally biased region" description="Gly residues" evidence="9">
    <location>
        <begin position="1512"/>
        <end position="1523"/>
    </location>
</feature>
<name>A0A1F6ESY1_9BACT</name>
<dbReference type="Gene3D" id="3.40.50.200">
    <property type="entry name" value="Peptidase S8/S53 domain"/>
    <property type="match status" value="2"/>
</dbReference>
<evidence type="ECO:0000259" key="11">
    <source>
        <dbReference type="PROSITE" id="PS50825"/>
    </source>
</evidence>
<dbReference type="InterPro" id="IPR015500">
    <property type="entry name" value="Peptidase_S8_subtilisin-rel"/>
</dbReference>
<sequence>MRKTHGGLSLIIALSMFAQPVFAITVADVPAALMQQNKVRKSELSSTPVSPPKQAMKSSAQKGLTLSPLTEQTYNKRLPAYVEGEIIVKFKEGRVDLEKASGVSKSTQFASRQNLSFKENIRRANLTVLKTKGKETTEQAIARLKADPDVEYVQPNYQYYATESGDAGGGSGGPGSGGGESNDPSFSEMWALENTGQTINGTPPNGSVFAGGNDADIDGKEAWTLSGGDGVIVAVIDSGVAYNHDDLIASMWGGGSCVGEDTNGNAINGGCNHGYDFEDNDKTPLPTTSSHGTHIAGTIAATKSNGVGIAGVAPQAKIMALKSSLTTAQIVSAINFAKQNGAKVINASWAGVNNDPALKTAIDNFPGLVITAAGNGDEFGDSAIGDDHGSEVQLYPCDFDSSNIVCVAATDQNDVLAEFSDFGATSVDIGAPGVNILSTVADTLVFEETFENASVPGLPNGWTEEGDFATVNLENQAVLYGDVPSFPYSSGLGVAFGPTMNLSGVNAGSLSFVTFCDTEYSATEWTDYMGLFVTGNGGASVVPIALWDEQTLDDNTNPNDVGPVRQKEYSIPQNVLTSNFRLDVIWNANDSDNNYGGCFIDNITVSKLSDGSDEEYEYAQGTSMATPHVAGVAAQVYALRPDFTAAQVKDAILANGDEKASLIGKTVSGKRLNAFAALDASNNGTLIVKKVVVNDDGGTAATSTFAFRVNDGDAQSFEEDGENELSLDAGTYTVTEVEAAGYMPTYLNCTDIVLAPGETKTCTITNDDDDVPDTTRPVITLVGETIMNLVVGAEFSEPGFEATDDVDGNISANVTIGGDEVNTAVPGTYVITYNVSDAIGNVAEEKVRTVNVSDVEAPTFSGVPENQNVEATSAAGAVVTYALPTATDDVDEGVAVTCAPESGTTFAMGPTVVECSATDSAGNDASASFNVVVADTTNPEISNVPEDQTIEITEGTSAVATYTLPTATDNIDGAVSVSCSPESGVTFALGATSVQCSATDSADNEAIASFTIAVVLIDETPPIITLSGETTVTLEFGDLFIEPGYSASDNIDGDLTEDVVVGGDTVDDTTPGTYAITYNVSDTAGNAAEQETRVVTISPAPPSDLTTLAATIDEAQTLHNGATEGDAPGQYPAGSKATLQTAIDEAGLITTTDSQSEVDVAVATLQTAMDTFSSSLTGPSDLTALVAAIAEAEALAAGATVGDEPGEYPQEALGALNAAITEAQSVDNSFAQSTISAAVITLNDAMADFEASVVPTPDTTAPIVTLSGSATTSVALGNAFVDPGATANDDVDGAVTPVVSGSVDTNAVGTYALTYTATDAAGNTSSVVRNVVVSATSLEVVTTSSGDAQTGTLTNAATLSTTTASGNVTIAMPANLTVSGPSGWDGTIDLPTSISTSVAPVGDSGSTASAVSTIEIGFGNSLLTFDKGVRLLFAGQGGNLIGYSHGAGTFTSITSTCSADTQTVGDSLAAGGDCKITVGSDLVVWTKHFSAFTTYTQTAIPAPTPTPSPAPSGGGGGGGGGGFIPSTSLVTSTSTSLQTNTPTTMTLAQAATPQGLLGDGQVLGASVYNFTRTIQRGSKGEDVIELQRVLIANGYLKIDAPTGFFGPITEAAVKAYQKANGLEQAGVVGPKTRVLLNKGTTSGTSKDGDRLILIEQLKAQLQILVAKLAALTASSTAQTQ</sequence>
<feature type="active site" description="Charge relay system" evidence="6 7">
    <location>
        <position position="623"/>
    </location>
</feature>
<dbReference type="InterPro" id="IPR036366">
    <property type="entry name" value="PGBDSf"/>
</dbReference>
<dbReference type="PROSITE" id="PS00138">
    <property type="entry name" value="SUBTILASE_SER"/>
    <property type="match status" value="1"/>
</dbReference>
<evidence type="ECO:0000256" key="7">
    <source>
        <dbReference type="PROSITE-ProRule" id="PRU01240"/>
    </source>
</evidence>
<feature type="region of interest" description="Disordered" evidence="9">
    <location>
        <begin position="161"/>
        <end position="187"/>
    </location>
</feature>
<keyword evidence="2 7" id="KW-0645">Protease</keyword>
<keyword evidence="10" id="KW-0732">Signal</keyword>
<dbReference type="Proteomes" id="UP000177215">
    <property type="component" value="Unassembled WGS sequence"/>
</dbReference>
<evidence type="ECO:0000256" key="1">
    <source>
        <dbReference type="ARBA" id="ARBA00011073"/>
    </source>
</evidence>
<dbReference type="STRING" id="1798515.A3B35_03000"/>
<evidence type="ECO:0000256" key="10">
    <source>
        <dbReference type="SAM" id="SignalP"/>
    </source>
</evidence>
<feature type="active site" description="Charge relay system" evidence="6 7">
    <location>
        <position position="237"/>
    </location>
</feature>
<keyword evidence="4 7" id="KW-0378">Hydrolase</keyword>
<evidence type="ECO:0000256" key="8">
    <source>
        <dbReference type="RuleBase" id="RU003355"/>
    </source>
</evidence>
<comment type="similarity">
    <text evidence="1 7 8">Belongs to the peptidase S8 family.</text>
</comment>
<dbReference type="GO" id="GO:0004252">
    <property type="term" value="F:serine-type endopeptidase activity"/>
    <property type="evidence" value="ECO:0007669"/>
    <property type="project" value="UniProtKB-UniRule"/>
</dbReference>
<protein>
    <recommendedName>
        <fullName evidence="11">HYR domain-containing protein</fullName>
    </recommendedName>
</protein>
<dbReference type="InterPro" id="IPR036852">
    <property type="entry name" value="Peptidase_S8/S53_dom_sf"/>
</dbReference>
<gene>
    <name evidence="12" type="ORF">A3B35_03000</name>
</gene>
<evidence type="ECO:0000313" key="12">
    <source>
        <dbReference type="EMBL" id="OGG76753.1"/>
    </source>
</evidence>
<dbReference type="InterPro" id="IPR002477">
    <property type="entry name" value="Peptidoglycan-bd-like"/>
</dbReference>
<feature type="signal peptide" evidence="10">
    <location>
        <begin position="1"/>
        <end position="23"/>
    </location>
</feature>
<dbReference type="GO" id="GO:0006508">
    <property type="term" value="P:proteolysis"/>
    <property type="evidence" value="ECO:0007669"/>
    <property type="project" value="UniProtKB-KW"/>
</dbReference>
<dbReference type="Pfam" id="PF22148">
    <property type="entry name" value="Fervidolysin_NPro-like"/>
    <property type="match status" value="1"/>
</dbReference>
<dbReference type="EMBL" id="MFMC01000041">
    <property type="protein sequence ID" value="OGG76753.1"/>
    <property type="molecule type" value="Genomic_DNA"/>
</dbReference>
<dbReference type="InterPro" id="IPR023827">
    <property type="entry name" value="Peptidase_S8_Asp-AS"/>
</dbReference>
<dbReference type="PROSITE" id="PS00136">
    <property type="entry name" value="SUBTILASE_ASP"/>
    <property type="match status" value="1"/>
</dbReference>
<accession>A0A1F6ESY1</accession>
<keyword evidence="5 7" id="KW-0720">Serine protease</keyword>
<dbReference type="Gene3D" id="1.20.1270.90">
    <property type="entry name" value="AF1782-like"/>
    <property type="match status" value="2"/>
</dbReference>
<dbReference type="Pfam" id="PF00082">
    <property type="entry name" value="Peptidase_S8"/>
    <property type="match status" value="2"/>
</dbReference>
<dbReference type="InterPro" id="IPR022398">
    <property type="entry name" value="Peptidase_S8_His-AS"/>
</dbReference>
<keyword evidence="3" id="KW-0677">Repeat</keyword>
<dbReference type="Pfam" id="PF16403">
    <property type="entry name" value="Bact_surface_Ig-like"/>
    <property type="match status" value="3"/>
</dbReference>
<dbReference type="Gene3D" id="2.60.40.10">
    <property type="entry name" value="Immunoglobulins"/>
    <property type="match status" value="3"/>
</dbReference>
<evidence type="ECO:0000256" key="3">
    <source>
        <dbReference type="ARBA" id="ARBA00022737"/>
    </source>
</evidence>
<reference evidence="12 13" key="1">
    <citation type="journal article" date="2016" name="Nat. Commun.">
        <title>Thousands of microbial genomes shed light on interconnected biogeochemical processes in an aquifer system.</title>
        <authorList>
            <person name="Anantharaman K."/>
            <person name="Brown C.T."/>
            <person name="Hug L.A."/>
            <person name="Sharon I."/>
            <person name="Castelle C.J."/>
            <person name="Probst A.J."/>
            <person name="Thomas B.C."/>
            <person name="Singh A."/>
            <person name="Wilkins M.J."/>
            <person name="Karaoz U."/>
            <person name="Brodie E.L."/>
            <person name="Williams K.H."/>
            <person name="Hubbard S.S."/>
            <person name="Banfield J.F."/>
        </authorList>
    </citation>
    <scope>NUCLEOTIDE SEQUENCE [LARGE SCALE GENOMIC DNA]</scope>
</reference>
<dbReference type="PROSITE" id="PS51892">
    <property type="entry name" value="SUBTILASE"/>
    <property type="match status" value="1"/>
</dbReference>
<dbReference type="PROSITE" id="PS00137">
    <property type="entry name" value="SUBTILASE_HIS"/>
    <property type="match status" value="1"/>
</dbReference>
<evidence type="ECO:0000256" key="4">
    <source>
        <dbReference type="ARBA" id="ARBA00022801"/>
    </source>
</evidence>
<dbReference type="InterPro" id="IPR054399">
    <property type="entry name" value="Fervidolysin-like_N_prodom"/>
</dbReference>
<dbReference type="Pfam" id="PF01471">
    <property type="entry name" value="PG_binding_1"/>
    <property type="match status" value="1"/>
</dbReference>
<feature type="active site" description="Charge relay system" evidence="6 7">
    <location>
        <position position="291"/>
    </location>
</feature>
<evidence type="ECO:0000256" key="9">
    <source>
        <dbReference type="SAM" id="MobiDB-lite"/>
    </source>
</evidence>
<dbReference type="SUPFAM" id="SSF52743">
    <property type="entry name" value="Subtilisin-like"/>
    <property type="match status" value="1"/>
</dbReference>
<feature type="domain" description="HYR" evidence="11">
    <location>
        <begin position="853"/>
        <end position="935"/>
    </location>
</feature>
<feature type="region of interest" description="Disordered" evidence="9">
    <location>
        <begin position="41"/>
        <end position="64"/>
    </location>
</feature>
<dbReference type="InterPro" id="IPR000209">
    <property type="entry name" value="Peptidase_S8/S53_dom"/>
</dbReference>
<dbReference type="Gene3D" id="1.10.101.10">
    <property type="entry name" value="PGBD-like superfamily/PGBD"/>
    <property type="match status" value="1"/>
</dbReference>
<dbReference type="InterPro" id="IPR032179">
    <property type="entry name" value="Cry22Aa_Ig-like"/>
</dbReference>
<dbReference type="PROSITE" id="PS50825">
    <property type="entry name" value="HYR"/>
    <property type="match status" value="2"/>
</dbReference>
<dbReference type="InterPro" id="IPR036365">
    <property type="entry name" value="PGBD-like_sf"/>
</dbReference>
<dbReference type="InterPro" id="IPR023828">
    <property type="entry name" value="Peptidase_S8_Ser-AS"/>
</dbReference>
<evidence type="ECO:0000313" key="13">
    <source>
        <dbReference type="Proteomes" id="UP000177215"/>
    </source>
</evidence>
<evidence type="ECO:0000256" key="2">
    <source>
        <dbReference type="ARBA" id="ARBA00022670"/>
    </source>
</evidence>
<dbReference type="SUPFAM" id="SSF47090">
    <property type="entry name" value="PGBD-like"/>
    <property type="match status" value="1"/>
</dbReference>
<evidence type="ECO:0000256" key="6">
    <source>
        <dbReference type="PIRSR" id="PIRSR615500-1"/>
    </source>
</evidence>
<dbReference type="InterPro" id="IPR013783">
    <property type="entry name" value="Ig-like_fold"/>
</dbReference>
<dbReference type="InterPro" id="IPR050131">
    <property type="entry name" value="Peptidase_S8_subtilisin-like"/>
</dbReference>
<feature type="compositionally biased region" description="Gly residues" evidence="9">
    <location>
        <begin position="166"/>
        <end position="180"/>
    </location>
</feature>
<dbReference type="PRINTS" id="PR00723">
    <property type="entry name" value="SUBTILISIN"/>
</dbReference>
<feature type="domain" description="HYR" evidence="11">
    <location>
        <begin position="936"/>
        <end position="1016"/>
    </location>
</feature>
<comment type="caution">
    <text evidence="12">The sequence shown here is derived from an EMBL/GenBank/DDBJ whole genome shotgun (WGS) entry which is preliminary data.</text>
</comment>
<dbReference type="PANTHER" id="PTHR43806:SF11">
    <property type="entry name" value="CEREVISIN-RELATED"/>
    <property type="match status" value="1"/>
</dbReference>